<dbReference type="PANTHER" id="PTHR40088">
    <property type="entry name" value="PECTATE LYASE (EUROFUNG)"/>
    <property type="match status" value="1"/>
</dbReference>
<dbReference type="InterPro" id="IPR012334">
    <property type="entry name" value="Pectin_lyas_fold"/>
</dbReference>
<name>A0ABV2TBM6_9BACT</name>
<dbReference type="SMART" id="SM00710">
    <property type="entry name" value="PbH1"/>
    <property type="match status" value="7"/>
</dbReference>
<gene>
    <name evidence="5" type="ORF">ABR189_23810</name>
</gene>
<feature type="signal peptide" evidence="4">
    <location>
        <begin position="1"/>
        <end position="19"/>
    </location>
</feature>
<evidence type="ECO:0000256" key="4">
    <source>
        <dbReference type="SAM" id="SignalP"/>
    </source>
</evidence>
<keyword evidence="3 4" id="KW-0732">Signal</keyword>
<organism evidence="5 6">
    <name type="scientific">Chitinophaga defluvii</name>
    <dbReference type="NCBI Taxonomy" id="3163343"/>
    <lineage>
        <taxon>Bacteria</taxon>
        <taxon>Pseudomonadati</taxon>
        <taxon>Bacteroidota</taxon>
        <taxon>Chitinophagia</taxon>
        <taxon>Chitinophagales</taxon>
        <taxon>Chitinophagaceae</taxon>
        <taxon>Chitinophaga</taxon>
    </lineage>
</organism>
<dbReference type="InterPro" id="IPR052052">
    <property type="entry name" value="Polysaccharide_Lyase_9"/>
</dbReference>
<feature type="chain" id="PRO_5046396663" evidence="4">
    <location>
        <begin position="20"/>
        <end position="512"/>
    </location>
</feature>
<dbReference type="InterPro" id="IPR006626">
    <property type="entry name" value="PbH1"/>
</dbReference>
<dbReference type="PROSITE" id="PS51257">
    <property type="entry name" value="PROKAR_LIPOPROTEIN"/>
    <property type="match status" value="1"/>
</dbReference>
<comment type="caution">
    <text evidence="5">The sequence shown here is derived from an EMBL/GenBank/DDBJ whole genome shotgun (WGS) entry which is preliminary data.</text>
</comment>
<protein>
    <submittedName>
        <fullName evidence="5">Right-handed parallel beta-helix repeat-containing protein</fullName>
    </submittedName>
</protein>
<sequence>MQKGTVNILLLTLLMAACGKGGNGIPATANKPKTNTWYVSPEGSDAAAGTLKAPFRGINTALGKAMPGDTVMVRKGTYQEKVVFPRSGRLDKYITLKAYTGERPVIDGTDMAITGKEGLVTIKNASYIILEGFEMCNFKSNVPRVDVNGILANTGSGNLIIRKNKIHHIEHNVAPEAGRSGHAIEILGNTDVPMKDILIEENEIHDCNTGYSENLTINGYVDGFIIRKNKIYNAENIAIDAAGGYAANAIPANNYARNGVISENEIFNIDMTTGPIGAIHGHGAIGIYIDGARNIIVERNKIYDSDRGIGIVSENDAYPTSNCIVRNNLVYNNWRTGIYLGGYLGYTSGGTRNCYVVNNTLYFNNKTTGAYGEIEGELRMTEQCFDNVIRNNIVYGRPADIFMHKYTNSGSGNVIDDNLYFTTGTPQWIWNSTNGTPVTDLAVWRATSGNDTRSANGTDPLFTDPGTFNFRLQAASPAKHTGGVISAAINGEVDIAGNPRIVNNKISKGAYQ</sequence>
<dbReference type="Proteomes" id="UP001549749">
    <property type="component" value="Unassembled WGS sequence"/>
</dbReference>
<reference evidence="5 6" key="1">
    <citation type="submission" date="2024-06" db="EMBL/GenBank/DDBJ databases">
        <title>Chitinophaga defluvii sp. nov., isolated from municipal sewage.</title>
        <authorList>
            <person name="Zhang L."/>
        </authorList>
    </citation>
    <scope>NUCLEOTIDE SEQUENCE [LARGE SCALE GENOMIC DNA]</scope>
    <source>
        <strain evidence="5 6">H8</strain>
    </source>
</reference>
<proteinExistence type="predicted"/>
<evidence type="ECO:0000313" key="5">
    <source>
        <dbReference type="EMBL" id="MET7000439.1"/>
    </source>
</evidence>
<dbReference type="PANTHER" id="PTHR40088:SF2">
    <property type="entry name" value="SECRETED SUGAR HYDROLASE"/>
    <property type="match status" value="1"/>
</dbReference>
<evidence type="ECO:0000313" key="6">
    <source>
        <dbReference type="Proteomes" id="UP001549749"/>
    </source>
</evidence>
<dbReference type="EMBL" id="JBEXAC010000002">
    <property type="protein sequence ID" value="MET7000439.1"/>
    <property type="molecule type" value="Genomic_DNA"/>
</dbReference>
<dbReference type="Gene3D" id="2.160.20.10">
    <property type="entry name" value="Single-stranded right-handed beta-helix, Pectin lyase-like"/>
    <property type="match status" value="1"/>
</dbReference>
<dbReference type="InterPro" id="IPR011050">
    <property type="entry name" value="Pectin_lyase_fold/virulence"/>
</dbReference>
<accession>A0ABV2TBM6</accession>
<evidence type="ECO:0000256" key="1">
    <source>
        <dbReference type="ARBA" id="ARBA00004613"/>
    </source>
</evidence>
<evidence type="ECO:0000256" key="3">
    <source>
        <dbReference type="ARBA" id="ARBA00022729"/>
    </source>
</evidence>
<keyword evidence="6" id="KW-1185">Reference proteome</keyword>
<keyword evidence="2" id="KW-0964">Secreted</keyword>
<evidence type="ECO:0000256" key="2">
    <source>
        <dbReference type="ARBA" id="ARBA00022525"/>
    </source>
</evidence>
<dbReference type="SUPFAM" id="SSF51126">
    <property type="entry name" value="Pectin lyase-like"/>
    <property type="match status" value="1"/>
</dbReference>
<dbReference type="RefSeq" id="WP_354662998.1">
    <property type="nucleotide sequence ID" value="NZ_JBEXAC010000002.1"/>
</dbReference>
<comment type="subcellular location">
    <subcellularLocation>
        <location evidence="1">Secreted</location>
    </subcellularLocation>
</comment>